<protein>
    <submittedName>
        <fullName evidence="3">VOC family protein</fullName>
    </submittedName>
</protein>
<organism evidence="3 4">
    <name type="scientific">Nocardia tengchongensis</name>
    <dbReference type="NCBI Taxonomy" id="2055889"/>
    <lineage>
        <taxon>Bacteria</taxon>
        <taxon>Bacillati</taxon>
        <taxon>Actinomycetota</taxon>
        <taxon>Actinomycetes</taxon>
        <taxon>Mycobacteriales</taxon>
        <taxon>Nocardiaceae</taxon>
        <taxon>Nocardia</taxon>
    </lineage>
</organism>
<proteinExistence type="predicted"/>
<feature type="region of interest" description="Disordered" evidence="1">
    <location>
        <begin position="1"/>
        <end position="26"/>
    </location>
</feature>
<dbReference type="PROSITE" id="PS51819">
    <property type="entry name" value="VOC"/>
    <property type="match status" value="1"/>
</dbReference>
<feature type="compositionally biased region" description="Basic residues" evidence="1">
    <location>
        <begin position="13"/>
        <end position="26"/>
    </location>
</feature>
<dbReference type="PANTHER" id="PTHR35006">
    <property type="entry name" value="GLYOXALASE FAMILY PROTEIN (AFU_ORTHOLOGUE AFUA_5G14830)"/>
    <property type="match status" value="1"/>
</dbReference>
<dbReference type="Pfam" id="PF00903">
    <property type="entry name" value="Glyoxalase"/>
    <property type="match status" value="1"/>
</dbReference>
<gene>
    <name evidence="3" type="ORF">KHQ06_10945</name>
</gene>
<dbReference type="PANTHER" id="PTHR35006:SF2">
    <property type="entry name" value="GLYOXALASE FAMILY PROTEIN (AFU_ORTHOLOGUE AFUA_5G14830)"/>
    <property type="match status" value="1"/>
</dbReference>
<dbReference type="Gene3D" id="3.10.180.10">
    <property type="entry name" value="2,3-Dihydroxybiphenyl 1,2-Dioxygenase, domain 1"/>
    <property type="match status" value="1"/>
</dbReference>
<dbReference type="SUPFAM" id="SSF54593">
    <property type="entry name" value="Glyoxalase/Bleomycin resistance protein/Dihydroxybiphenyl dioxygenase"/>
    <property type="match status" value="1"/>
</dbReference>
<dbReference type="InterPro" id="IPR029068">
    <property type="entry name" value="Glyas_Bleomycin-R_OHBP_Dase"/>
</dbReference>
<dbReference type="InterPro" id="IPR037523">
    <property type="entry name" value="VOC_core"/>
</dbReference>
<keyword evidence="4" id="KW-1185">Reference proteome</keyword>
<evidence type="ECO:0000313" key="4">
    <source>
        <dbReference type="Proteomes" id="UP000683310"/>
    </source>
</evidence>
<name>A0ABX8CVH4_9NOCA</name>
<evidence type="ECO:0000259" key="2">
    <source>
        <dbReference type="PROSITE" id="PS51819"/>
    </source>
</evidence>
<feature type="domain" description="VOC" evidence="2">
    <location>
        <begin position="60"/>
        <end position="186"/>
    </location>
</feature>
<evidence type="ECO:0000313" key="3">
    <source>
        <dbReference type="EMBL" id="QVI23356.1"/>
    </source>
</evidence>
<accession>A0ABX8CVH4</accession>
<sequence length="189" mass="21550">MRKSGPPNSRPPPRLRHQHHPAIKPQRRCDCPATVADTLHRTRTTSARQRHPASRFHPVPLGHLGVNVTDLAAARHYYDQLMPLVGYDKLLADDTQFAYWPANGKPGTYIFFYPAPEPGYSRNHAGLQHLAFIVPTRADVDRVHKWASANEDEIIHTPQHFPQYPPPYYATFWTGYDGVMLEAVCHRDS</sequence>
<dbReference type="Proteomes" id="UP000683310">
    <property type="component" value="Chromosome"/>
</dbReference>
<dbReference type="EMBL" id="CP074371">
    <property type="protein sequence ID" value="QVI23356.1"/>
    <property type="molecule type" value="Genomic_DNA"/>
</dbReference>
<dbReference type="InterPro" id="IPR004360">
    <property type="entry name" value="Glyas_Fos-R_dOase_dom"/>
</dbReference>
<evidence type="ECO:0000256" key="1">
    <source>
        <dbReference type="SAM" id="MobiDB-lite"/>
    </source>
</evidence>
<reference evidence="3 4" key="1">
    <citation type="submission" date="2021-04" db="EMBL/GenBank/DDBJ databases">
        <title>Nocardia tengchongensis.</title>
        <authorList>
            <person name="Zhuang k."/>
            <person name="Ran Y."/>
            <person name="Li W."/>
        </authorList>
    </citation>
    <scope>NUCLEOTIDE SEQUENCE [LARGE SCALE GENOMIC DNA]</scope>
    <source>
        <strain evidence="3 4">CFH S0057</strain>
    </source>
</reference>